<accession>E5AET2</accession>
<dbReference type="VEuPathDB" id="FungiDB:LEMA_uP005080.1"/>
<proteinExistence type="predicted"/>
<feature type="region of interest" description="Disordered" evidence="1">
    <location>
        <begin position="1"/>
        <end position="21"/>
    </location>
</feature>
<reference evidence="3" key="1">
    <citation type="journal article" date="2011" name="Nat. Commun.">
        <title>Effector diversification within compartments of the Leptosphaeria maculans genome affected by Repeat-Induced Point mutations.</title>
        <authorList>
            <person name="Rouxel T."/>
            <person name="Grandaubert J."/>
            <person name="Hane J.K."/>
            <person name="Hoede C."/>
            <person name="van de Wouw A.P."/>
            <person name="Couloux A."/>
            <person name="Dominguez V."/>
            <person name="Anthouard V."/>
            <person name="Bally P."/>
            <person name="Bourras S."/>
            <person name="Cozijnsen A.J."/>
            <person name="Ciuffetti L.M."/>
            <person name="Degrave A."/>
            <person name="Dilmaghani A."/>
            <person name="Duret L."/>
            <person name="Fudal I."/>
            <person name="Goodwin S.B."/>
            <person name="Gout L."/>
            <person name="Glaser N."/>
            <person name="Linglin J."/>
            <person name="Kema G.H.J."/>
            <person name="Lapalu N."/>
            <person name="Lawrence C.B."/>
            <person name="May K."/>
            <person name="Meyer M."/>
            <person name="Ollivier B."/>
            <person name="Poulain J."/>
            <person name="Schoch C.L."/>
            <person name="Simon A."/>
            <person name="Spatafora J.W."/>
            <person name="Stachowiak A."/>
            <person name="Turgeon B.G."/>
            <person name="Tyler B.M."/>
            <person name="Vincent D."/>
            <person name="Weissenbach J."/>
            <person name="Amselem J."/>
            <person name="Quesneville H."/>
            <person name="Oliver R.P."/>
            <person name="Wincker P."/>
            <person name="Balesdent M.-H."/>
            <person name="Howlett B.J."/>
        </authorList>
    </citation>
    <scope>NUCLEOTIDE SEQUENCE [LARGE SCALE GENOMIC DNA]</scope>
    <source>
        <strain evidence="3">JN3 / isolate v23.1.3 / race Av1-4-5-6-7-8</strain>
    </source>
</reference>
<dbReference type="InParanoid" id="E5AET2"/>
<protein>
    <submittedName>
        <fullName evidence="2">Predicted protein</fullName>
    </submittedName>
</protein>
<dbReference type="AlphaFoldDB" id="E5AET2"/>
<dbReference type="HOGENOM" id="CLU_2483779_0_0_1"/>
<sequence length="87" mass="9416">MGGGTPRQPQAATIWEVEGSPSPANATSQLWTIWQASCASFTVGTPIPLEYGTTRFRLIDIRPRTGTTSTTYQHAPDNVIMPRAPSI</sequence>
<organism evidence="2 3">
    <name type="scientific">Leptosphaeria maculans (strain JN3 / isolate v23.1.3 / race Av1-4-5-6-7-8)</name>
    <name type="common">Blackleg fungus</name>
    <name type="synonym">Phoma lingam</name>
    <dbReference type="NCBI Taxonomy" id="985895"/>
    <lineage>
        <taxon>Eukaryota</taxon>
        <taxon>Fungi</taxon>
        <taxon>Dikarya</taxon>
        <taxon>Ascomycota</taxon>
        <taxon>Pezizomycotina</taxon>
        <taxon>Dothideomycetes</taxon>
        <taxon>Pleosporomycetidae</taxon>
        <taxon>Pleosporales</taxon>
        <taxon>Pleosporineae</taxon>
        <taxon>Leptosphaeriaceae</taxon>
        <taxon>Plenodomus</taxon>
        <taxon>Plenodomus lingam/Leptosphaeria maculans species complex</taxon>
    </lineage>
</organism>
<keyword evidence="3" id="KW-1185">Reference proteome</keyword>
<evidence type="ECO:0000313" key="2">
    <source>
        <dbReference type="EMBL" id="CBY01721.1"/>
    </source>
</evidence>
<evidence type="ECO:0000313" key="3">
    <source>
        <dbReference type="Proteomes" id="UP000002668"/>
    </source>
</evidence>
<evidence type="ECO:0000256" key="1">
    <source>
        <dbReference type="SAM" id="MobiDB-lite"/>
    </source>
</evidence>
<gene>
    <name evidence="2" type="ORF">LEMA_uP005080.1</name>
</gene>
<dbReference type="EMBL" id="FP929139">
    <property type="protein sequence ID" value="CBY01721.1"/>
    <property type="molecule type" value="Genomic_DNA"/>
</dbReference>
<dbReference type="Proteomes" id="UP000002668">
    <property type="component" value="Genome"/>
</dbReference>
<name>E5AET2_LEPMJ</name>